<reference evidence="2" key="1">
    <citation type="journal article" date="2019" name="Curr. Biol.">
        <title>Genome Sequence of Striga asiatica Provides Insight into the Evolution of Plant Parasitism.</title>
        <authorList>
            <person name="Yoshida S."/>
            <person name="Kim S."/>
            <person name="Wafula E.K."/>
            <person name="Tanskanen J."/>
            <person name="Kim Y.M."/>
            <person name="Honaas L."/>
            <person name="Yang Z."/>
            <person name="Spallek T."/>
            <person name="Conn C.E."/>
            <person name="Ichihashi Y."/>
            <person name="Cheong K."/>
            <person name="Cui S."/>
            <person name="Der J.P."/>
            <person name="Gundlach H."/>
            <person name="Jiao Y."/>
            <person name="Hori C."/>
            <person name="Ishida J.K."/>
            <person name="Kasahara H."/>
            <person name="Kiba T."/>
            <person name="Kim M.S."/>
            <person name="Koo N."/>
            <person name="Laohavisit A."/>
            <person name="Lee Y.H."/>
            <person name="Lumba S."/>
            <person name="McCourt P."/>
            <person name="Mortimer J.C."/>
            <person name="Mutuku J.M."/>
            <person name="Nomura T."/>
            <person name="Sasaki-Sekimoto Y."/>
            <person name="Seto Y."/>
            <person name="Wang Y."/>
            <person name="Wakatake T."/>
            <person name="Sakakibara H."/>
            <person name="Demura T."/>
            <person name="Yamaguchi S."/>
            <person name="Yoneyama K."/>
            <person name="Manabe R.I."/>
            <person name="Nelson D.C."/>
            <person name="Schulman A.H."/>
            <person name="Timko M.P."/>
            <person name="dePamphilis C.W."/>
            <person name="Choi D."/>
            <person name="Shirasu K."/>
        </authorList>
    </citation>
    <scope>NUCLEOTIDE SEQUENCE [LARGE SCALE GENOMIC DNA]</scope>
    <source>
        <strain evidence="2">cv. UVA1</strain>
    </source>
</reference>
<dbReference type="Gene3D" id="3.40.140.10">
    <property type="entry name" value="Cytidine Deaminase, domain 2"/>
    <property type="match status" value="1"/>
</dbReference>
<dbReference type="Pfam" id="PF04949">
    <property type="entry name" value="Transcrip_act"/>
    <property type="match status" value="1"/>
</dbReference>
<accession>A0A5A7Q899</accession>
<evidence type="ECO:0000313" key="2">
    <source>
        <dbReference type="Proteomes" id="UP000325081"/>
    </source>
</evidence>
<dbReference type="AlphaFoldDB" id="A0A5A7Q899"/>
<dbReference type="SUPFAM" id="SSF53927">
    <property type="entry name" value="Cytidine deaminase-like"/>
    <property type="match status" value="1"/>
</dbReference>
<dbReference type="InterPro" id="IPR016193">
    <property type="entry name" value="Cytidine_deaminase-like"/>
</dbReference>
<dbReference type="OrthoDB" id="408702at2759"/>
<dbReference type="Proteomes" id="UP000325081">
    <property type="component" value="Unassembled WGS sequence"/>
</dbReference>
<evidence type="ECO:0000313" key="1">
    <source>
        <dbReference type="EMBL" id="GER41202.1"/>
    </source>
</evidence>
<name>A0A5A7Q899_STRAF</name>
<proteinExistence type="predicted"/>
<comment type="caution">
    <text evidence="1">The sequence shown here is derived from an EMBL/GenBank/DDBJ whole genome shotgun (WGS) entry which is preliminary data.</text>
</comment>
<dbReference type="GO" id="GO:0003824">
    <property type="term" value="F:catalytic activity"/>
    <property type="evidence" value="ECO:0007669"/>
    <property type="project" value="InterPro"/>
</dbReference>
<dbReference type="InterPro" id="IPR007033">
    <property type="entry name" value="GORAB"/>
</dbReference>
<organism evidence="1 2">
    <name type="scientific">Striga asiatica</name>
    <name type="common">Asiatic witchweed</name>
    <name type="synonym">Buchnera asiatica</name>
    <dbReference type="NCBI Taxonomy" id="4170"/>
    <lineage>
        <taxon>Eukaryota</taxon>
        <taxon>Viridiplantae</taxon>
        <taxon>Streptophyta</taxon>
        <taxon>Embryophyta</taxon>
        <taxon>Tracheophyta</taxon>
        <taxon>Spermatophyta</taxon>
        <taxon>Magnoliopsida</taxon>
        <taxon>eudicotyledons</taxon>
        <taxon>Gunneridae</taxon>
        <taxon>Pentapetalae</taxon>
        <taxon>asterids</taxon>
        <taxon>lamiids</taxon>
        <taxon>Lamiales</taxon>
        <taxon>Orobanchaceae</taxon>
        <taxon>Buchnereae</taxon>
        <taxon>Striga</taxon>
    </lineage>
</organism>
<dbReference type="EMBL" id="BKCP01006071">
    <property type="protein sequence ID" value="GER41202.1"/>
    <property type="molecule type" value="Genomic_DNA"/>
</dbReference>
<keyword evidence="2" id="KW-1185">Reference proteome</keyword>
<gene>
    <name evidence="1" type="ORF">STAS_17917</name>
</gene>
<protein>
    <submittedName>
        <fullName evidence="1">Cytidine/deoxycytidylate deaminase family protein</fullName>
    </submittedName>
</protein>
<sequence length="202" mass="23072">MKKFTRFSFVLVPSGTNPNICSSLALLSSPSSIHQSRRLTKDDEEMSKSALSTFRAKEEEIKKNKVKIKENFRLSWIRLTKRQSVWLLFERAKLEVLVTVCAFSSQTGAYFSGCKKLNKLELLDCEIYASCYLYPMCFDAIHLFRIKRLVYGAKAEAAIAISFEDFVVDALRRTGFYQKANLDLKRDDANEASIAEKVLVVN</sequence>